<keyword evidence="3 8" id="KW-0418">Kinase</keyword>
<dbReference type="CDD" id="cd14014">
    <property type="entry name" value="STKc_PknB_like"/>
    <property type="match status" value="1"/>
</dbReference>
<dbReference type="InterPro" id="IPR022441">
    <property type="entry name" value="Para_beta_helix_rpt-2"/>
</dbReference>
<dbReference type="PROSITE" id="PS50011">
    <property type="entry name" value="PROTEIN_KINASE_DOM"/>
    <property type="match status" value="1"/>
</dbReference>
<dbReference type="InterPro" id="IPR011009">
    <property type="entry name" value="Kinase-like_dom_sf"/>
</dbReference>
<dbReference type="InterPro" id="IPR007742">
    <property type="entry name" value="NosD_dom"/>
</dbReference>
<dbReference type="PANTHER" id="PTHR43289:SF6">
    <property type="entry name" value="SERINE_THREONINE-PROTEIN KINASE NEKL-3"/>
    <property type="match status" value="1"/>
</dbReference>
<evidence type="ECO:0000256" key="3">
    <source>
        <dbReference type="ARBA" id="ARBA00022777"/>
    </source>
</evidence>
<evidence type="ECO:0000313" key="9">
    <source>
        <dbReference type="Proteomes" id="UP000002408"/>
    </source>
</evidence>
<evidence type="ECO:0000259" key="7">
    <source>
        <dbReference type="PROSITE" id="PS50011"/>
    </source>
</evidence>
<evidence type="ECO:0000313" key="8">
    <source>
        <dbReference type="EMBL" id="ABS55268.1"/>
    </source>
</evidence>
<feature type="domain" description="Protein kinase" evidence="7">
    <location>
        <begin position="417"/>
        <end position="667"/>
    </location>
</feature>
<feature type="compositionally biased region" description="Polar residues" evidence="5">
    <location>
        <begin position="283"/>
        <end position="303"/>
    </location>
</feature>
<feature type="region of interest" description="Disordered" evidence="5">
    <location>
        <begin position="283"/>
        <end position="333"/>
    </location>
</feature>
<proteinExistence type="predicted"/>
<dbReference type="eggNOG" id="arCOG02550">
    <property type="taxonomic scope" value="Archaea"/>
</dbReference>
<keyword evidence="1" id="KW-0808">Transferase</keyword>
<name>A7I6A7_METB6</name>
<sequence precursor="true">MRISAPGAQMTTFFYRVLFVLLLFALLVSWPVAAKVVTYNGTGAPGEIQGIIENASNGDSIFLYGGTYAGNLVIDRSIVFGAIDSADPPRIVTSGAGAGLTLSADDITINGISVLGNASTGILVASNDNRITGSTISGHSTGIAFTSGSHNVLSGNTIVGNGVGISLDRSSDSNLVYFNDFNNTLDAVSQSMDNIWFSAGQEYQYQGKNLTGPLGNHWPGAGSADNNGDGVGDSSFSLVPGGQAYPGAVTITDSAPLVASLSAYTITKAVPFVDISGAGLRQQSGFPASQQSGGIQPGTTSGGAIQPVPTSGGAGQSLSGGLPSGSLPSDLNQQIQPPNPVVGFLINFWYLIPVALVISVAAGIWFERSRRKKPDHPEPARDTRNATVVQKNEGYASPAQPGHEYAIRLPAALERKYPGAEYLAEGGVSRVFKARDEKNGRDIAVKVPIRFDEVTGTQFTKELSIWEGLHHENIVELYAANIFPLPFIEMEYVHRSLAEVPFPIDETRAVGILMGVAEGLRYAHGQGIVHRDIKPGNILLTPDGIPKITDWGLSKAQGTKQSGIIGFSLEYAAPEQLAPNLFGEPGPWTDIYQLGVLFYEMLAGHVPFSGAGVGEITHAILHDAPAPVVTGDKNEEIINTIIARCLRKRPEDRYASVADLITDLRTLGSSG</sequence>
<dbReference type="Gene3D" id="1.10.510.10">
    <property type="entry name" value="Transferase(Phosphotransferase) domain 1"/>
    <property type="match status" value="1"/>
</dbReference>
<dbReference type="SUPFAM" id="SSF56112">
    <property type="entry name" value="Protein kinase-like (PK-like)"/>
    <property type="match status" value="1"/>
</dbReference>
<dbReference type="GO" id="GO:0005524">
    <property type="term" value="F:ATP binding"/>
    <property type="evidence" value="ECO:0007669"/>
    <property type="project" value="UniProtKB-KW"/>
</dbReference>
<keyword evidence="6" id="KW-0472">Membrane</keyword>
<keyword evidence="6" id="KW-0812">Transmembrane</keyword>
<evidence type="ECO:0000256" key="4">
    <source>
        <dbReference type="ARBA" id="ARBA00022840"/>
    </source>
</evidence>
<accession>A7I6A7</accession>
<keyword evidence="9" id="KW-1185">Reference proteome</keyword>
<dbReference type="eggNOG" id="arCOG03682">
    <property type="taxonomic scope" value="Archaea"/>
</dbReference>
<dbReference type="InterPro" id="IPR008271">
    <property type="entry name" value="Ser/Thr_kinase_AS"/>
</dbReference>
<dbReference type="Gene3D" id="2.160.20.10">
    <property type="entry name" value="Single-stranded right-handed beta-helix, Pectin lyase-like"/>
    <property type="match status" value="1"/>
</dbReference>
<dbReference type="Proteomes" id="UP000002408">
    <property type="component" value="Chromosome"/>
</dbReference>
<feature type="compositionally biased region" description="Low complexity" evidence="5">
    <location>
        <begin position="316"/>
        <end position="329"/>
    </location>
</feature>
<protein>
    <submittedName>
        <fullName evidence="8">Protein kinase</fullName>
    </submittedName>
</protein>
<dbReference type="SUPFAM" id="SSF51126">
    <property type="entry name" value="Pectin lyase-like"/>
    <property type="match status" value="1"/>
</dbReference>
<keyword evidence="4" id="KW-0067">ATP-binding</keyword>
<dbReference type="InterPro" id="IPR012334">
    <property type="entry name" value="Pectin_lyas_fold"/>
</dbReference>
<dbReference type="PANTHER" id="PTHR43289">
    <property type="entry name" value="MITOGEN-ACTIVATED PROTEIN KINASE KINASE KINASE 20-RELATED"/>
    <property type="match status" value="1"/>
</dbReference>
<dbReference type="AlphaFoldDB" id="A7I6A7"/>
<keyword evidence="6" id="KW-1133">Transmembrane helix</keyword>
<reference evidence="9" key="1">
    <citation type="journal article" date="2015" name="Microbiology">
        <title>Genome of Methanoregula boonei 6A8 reveals adaptations to oligotrophic peatland environments.</title>
        <authorList>
            <person name="Braeuer S."/>
            <person name="Cadillo-Quiroz H."/>
            <person name="Kyrpides N."/>
            <person name="Woyke T."/>
            <person name="Goodwin L."/>
            <person name="Detter C."/>
            <person name="Podell S."/>
            <person name="Yavitt J.B."/>
            <person name="Zinder S.H."/>
        </authorList>
    </citation>
    <scope>NUCLEOTIDE SEQUENCE [LARGE SCALE GENOMIC DNA]</scope>
    <source>
        <strain evidence="9">DSM 21154 / JCM 14090 / 6A8</strain>
    </source>
</reference>
<keyword evidence="2" id="KW-0547">Nucleotide-binding</keyword>
<dbReference type="Pfam" id="PF05048">
    <property type="entry name" value="NosD"/>
    <property type="match status" value="1"/>
</dbReference>
<evidence type="ECO:0000256" key="6">
    <source>
        <dbReference type="SAM" id="Phobius"/>
    </source>
</evidence>
<dbReference type="NCBIfam" id="TIGR03804">
    <property type="entry name" value="para_beta_helix"/>
    <property type="match status" value="1"/>
</dbReference>
<gene>
    <name evidence="8" type="ordered locus">Mboo_0750</name>
</gene>
<dbReference type="SMART" id="SM00710">
    <property type="entry name" value="PbH1"/>
    <property type="match status" value="3"/>
</dbReference>
<dbReference type="PROSITE" id="PS00108">
    <property type="entry name" value="PROTEIN_KINASE_ST"/>
    <property type="match status" value="1"/>
</dbReference>
<dbReference type="STRING" id="456442.Mboo_0750"/>
<dbReference type="KEGG" id="mbn:Mboo_0750"/>
<dbReference type="InterPro" id="IPR006626">
    <property type="entry name" value="PbH1"/>
</dbReference>
<dbReference type="InterPro" id="IPR011050">
    <property type="entry name" value="Pectin_lyase_fold/virulence"/>
</dbReference>
<evidence type="ECO:0000256" key="2">
    <source>
        <dbReference type="ARBA" id="ARBA00022741"/>
    </source>
</evidence>
<dbReference type="HOGENOM" id="CLU_344090_0_0_2"/>
<dbReference type="InterPro" id="IPR000719">
    <property type="entry name" value="Prot_kinase_dom"/>
</dbReference>
<dbReference type="SMART" id="SM00220">
    <property type="entry name" value="S_TKc"/>
    <property type="match status" value="1"/>
</dbReference>
<evidence type="ECO:0000256" key="1">
    <source>
        <dbReference type="ARBA" id="ARBA00022679"/>
    </source>
</evidence>
<dbReference type="Pfam" id="PF00069">
    <property type="entry name" value="Pkinase"/>
    <property type="match status" value="1"/>
</dbReference>
<organism evidence="8 9">
    <name type="scientific">Methanoregula boonei (strain DSM 21154 / JCM 14090 / 6A8)</name>
    <dbReference type="NCBI Taxonomy" id="456442"/>
    <lineage>
        <taxon>Archaea</taxon>
        <taxon>Methanobacteriati</taxon>
        <taxon>Methanobacteriota</taxon>
        <taxon>Stenosarchaea group</taxon>
        <taxon>Methanomicrobia</taxon>
        <taxon>Methanomicrobiales</taxon>
        <taxon>Methanoregulaceae</taxon>
        <taxon>Methanoregula</taxon>
    </lineage>
</organism>
<dbReference type="EMBL" id="CP000780">
    <property type="protein sequence ID" value="ABS55268.1"/>
    <property type="molecule type" value="Genomic_DNA"/>
</dbReference>
<feature type="transmembrane region" description="Helical" evidence="6">
    <location>
        <begin position="341"/>
        <end position="366"/>
    </location>
</feature>
<dbReference type="GO" id="GO:0004674">
    <property type="term" value="F:protein serine/threonine kinase activity"/>
    <property type="evidence" value="ECO:0007669"/>
    <property type="project" value="TreeGrafter"/>
</dbReference>
<evidence type="ECO:0000256" key="5">
    <source>
        <dbReference type="SAM" id="MobiDB-lite"/>
    </source>
</evidence>